<proteinExistence type="predicted"/>
<dbReference type="Gene3D" id="1.25.40.390">
    <property type="match status" value="1"/>
</dbReference>
<organism evidence="4 5">
    <name type="scientific">Hoylesella loescheii DSM 19665 = JCM 12249 = ATCC 15930</name>
    <dbReference type="NCBI Taxonomy" id="1122985"/>
    <lineage>
        <taxon>Bacteria</taxon>
        <taxon>Pseudomonadati</taxon>
        <taxon>Bacteroidota</taxon>
        <taxon>Bacteroidia</taxon>
        <taxon>Bacteroidales</taxon>
        <taxon>Prevotellaceae</taxon>
        <taxon>Hoylesella</taxon>
    </lineage>
</organism>
<evidence type="ECO:0000259" key="3">
    <source>
        <dbReference type="Pfam" id="PF14322"/>
    </source>
</evidence>
<dbReference type="Proteomes" id="UP000027442">
    <property type="component" value="Unassembled WGS sequence"/>
</dbReference>
<comment type="caution">
    <text evidence="4">The sequence shown here is derived from an EMBL/GenBank/DDBJ whole genome shotgun (WGS) entry which is preliminary data.</text>
</comment>
<evidence type="ECO:0000313" key="4">
    <source>
        <dbReference type="EMBL" id="KDR52212.1"/>
    </source>
</evidence>
<dbReference type="PROSITE" id="PS51257">
    <property type="entry name" value="PROKAR_LIPOPROTEIN"/>
    <property type="match status" value="1"/>
</dbReference>
<keyword evidence="2" id="KW-0732">Signal</keyword>
<dbReference type="EMBL" id="JNGW01000073">
    <property type="protein sequence ID" value="KDR52212.1"/>
    <property type="molecule type" value="Genomic_DNA"/>
</dbReference>
<sequence>MRKKHILCTALLATAGILSSCNDFLNVNPDNRTQIDTPEKVRQVLVSAYPENSFALMGEYMSDNVDEYQNTYSNIAIDEMYRWKDATQVTNDTPNRLWGTYYSSIANANEALKAIEKLGGPTTELLRLCKGEALLCRAYAHFMLVNIFCMNYGMPNSNNDMGIYYMYDTDTRIGQMNPRGTVAEVYQKIAKDLEEGLQLVGDSHLKVPKFHFNKQAAYAFAARFYLFHEEWDKAVKYATACLGSSPKTMLRDWQSYQTQPKTEESYTLKYINTDNKCNLLMQKAFTDAGRAFGNDGQLTGKKYTHGPYLDTNETLRANNIWGSGGYWDQSPFIYTVGGSISYDITFRIPALFQIINPVSGTGYSSSILPILTADETLLNRAEAYVMLKQYDLAAEDLTLWMQNIVKTSMVLTPARIETFYKAVDYSYSDAQKLQSTIKKHLKPKFAIDAEGSLQECMLQCVLGFKRIESLQTGMRWFDIKRYNIAIVRRVISDSGAPMKVTDILKEDDPRRAVQVPQDPRDAGVPMNPRN</sequence>
<feature type="region of interest" description="Disordered" evidence="1">
    <location>
        <begin position="507"/>
        <end position="530"/>
    </location>
</feature>
<dbReference type="HOGENOM" id="CLU_015553_2_0_10"/>
<dbReference type="eggNOG" id="COG2956">
    <property type="taxonomic scope" value="Bacteria"/>
</dbReference>
<evidence type="ECO:0000313" key="5">
    <source>
        <dbReference type="Proteomes" id="UP000027442"/>
    </source>
</evidence>
<evidence type="ECO:0000256" key="1">
    <source>
        <dbReference type="SAM" id="MobiDB-lite"/>
    </source>
</evidence>
<accession>A0A069QHQ8</accession>
<feature type="chain" id="PRO_5001668556" description="SusD-like N-terminal domain-containing protein" evidence="2">
    <location>
        <begin position="21"/>
        <end position="530"/>
    </location>
</feature>
<dbReference type="PATRIC" id="fig|1122985.7.peg.1816"/>
<protein>
    <recommendedName>
        <fullName evidence="3">SusD-like N-terminal domain-containing protein</fullName>
    </recommendedName>
</protein>
<feature type="signal peptide" evidence="2">
    <location>
        <begin position="1"/>
        <end position="20"/>
    </location>
</feature>
<dbReference type="InterPro" id="IPR011990">
    <property type="entry name" value="TPR-like_helical_dom_sf"/>
</dbReference>
<dbReference type="AlphaFoldDB" id="A0A069QHQ8"/>
<dbReference type="InterPro" id="IPR033985">
    <property type="entry name" value="SusD-like_N"/>
</dbReference>
<dbReference type="RefSeq" id="WP_018968329.1">
    <property type="nucleotide sequence ID" value="NZ_KB899225.1"/>
</dbReference>
<gene>
    <name evidence="4" type="ORF">HMPREF1991_01746</name>
</gene>
<feature type="domain" description="SusD-like N-terminal" evidence="3">
    <location>
        <begin position="23"/>
        <end position="226"/>
    </location>
</feature>
<reference evidence="4 5" key="1">
    <citation type="submission" date="2013-08" db="EMBL/GenBank/DDBJ databases">
        <authorList>
            <person name="Weinstock G."/>
            <person name="Sodergren E."/>
            <person name="Wylie T."/>
            <person name="Fulton L."/>
            <person name="Fulton R."/>
            <person name="Fronick C."/>
            <person name="O'Laughlin M."/>
            <person name="Godfrey J."/>
            <person name="Miner T."/>
            <person name="Herter B."/>
            <person name="Appelbaum E."/>
            <person name="Cordes M."/>
            <person name="Lek S."/>
            <person name="Wollam A."/>
            <person name="Pepin K.H."/>
            <person name="Palsikar V.B."/>
            <person name="Mitreva M."/>
            <person name="Wilson R.K."/>
        </authorList>
    </citation>
    <scope>NUCLEOTIDE SEQUENCE [LARGE SCALE GENOMIC DNA]</scope>
    <source>
        <strain evidence="4 5">ATCC 15930</strain>
    </source>
</reference>
<dbReference type="Pfam" id="PF14322">
    <property type="entry name" value="SusD-like_3"/>
    <property type="match status" value="1"/>
</dbReference>
<evidence type="ECO:0000256" key="2">
    <source>
        <dbReference type="SAM" id="SignalP"/>
    </source>
</evidence>
<dbReference type="SUPFAM" id="SSF48452">
    <property type="entry name" value="TPR-like"/>
    <property type="match status" value="1"/>
</dbReference>
<keyword evidence="5" id="KW-1185">Reference proteome</keyword>
<name>A0A069QHQ8_HOYLO</name>